<name>A0ABT4V8R6_9PSEU</name>
<dbReference type="EMBL" id="JAQGLA010000097">
    <property type="protein sequence ID" value="MDA3630358.1"/>
    <property type="molecule type" value="Genomic_DNA"/>
</dbReference>
<gene>
    <name evidence="1" type="ORF">OU415_33370</name>
</gene>
<evidence type="ECO:0000313" key="2">
    <source>
        <dbReference type="Proteomes" id="UP001210380"/>
    </source>
</evidence>
<comment type="caution">
    <text evidence="1">The sequence shown here is derived from an EMBL/GenBank/DDBJ whole genome shotgun (WGS) entry which is preliminary data.</text>
</comment>
<protein>
    <submittedName>
        <fullName evidence="1">Uncharacterized protein</fullName>
    </submittedName>
</protein>
<keyword evidence="2" id="KW-1185">Reference proteome</keyword>
<accession>A0ABT4V8R6</accession>
<sequence length="42" mass="5046">MEVRTDDLVQSWIRDHDLPRDYRQCANRRSPLPARACARYLT</sequence>
<dbReference type="RefSeq" id="WP_270953528.1">
    <property type="nucleotide sequence ID" value="NZ_JAQGLA010000097.1"/>
</dbReference>
<evidence type="ECO:0000313" key="1">
    <source>
        <dbReference type="EMBL" id="MDA3630358.1"/>
    </source>
</evidence>
<proteinExistence type="predicted"/>
<organism evidence="1 2">
    <name type="scientific">Saccharopolyspora oryzae</name>
    <dbReference type="NCBI Taxonomy" id="2997343"/>
    <lineage>
        <taxon>Bacteria</taxon>
        <taxon>Bacillati</taxon>
        <taxon>Actinomycetota</taxon>
        <taxon>Actinomycetes</taxon>
        <taxon>Pseudonocardiales</taxon>
        <taxon>Pseudonocardiaceae</taxon>
        <taxon>Saccharopolyspora</taxon>
    </lineage>
</organism>
<dbReference type="Proteomes" id="UP001210380">
    <property type="component" value="Unassembled WGS sequence"/>
</dbReference>
<reference evidence="1 2" key="1">
    <citation type="submission" date="2022-11" db="EMBL/GenBank/DDBJ databases">
        <title>Draft genome sequence of Saccharopolyspora sp. WRP15-2 isolated from rhizosphere soils of wild rice in Thailand.</title>
        <authorList>
            <person name="Duangmal K."/>
            <person name="Kammanee S."/>
            <person name="Muangham S."/>
        </authorList>
    </citation>
    <scope>NUCLEOTIDE SEQUENCE [LARGE SCALE GENOMIC DNA]</scope>
    <source>
        <strain evidence="1 2">WRP15-2</strain>
    </source>
</reference>